<dbReference type="AlphaFoldDB" id="A0A1C0YUR4"/>
<dbReference type="PANTHER" id="PTHR40265">
    <property type="entry name" value="BLL2707 PROTEIN"/>
    <property type="match status" value="1"/>
</dbReference>
<organism evidence="2 3">
    <name type="scientific">Caryophanon latum</name>
    <dbReference type="NCBI Taxonomy" id="33977"/>
    <lineage>
        <taxon>Bacteria</taxon>
        <taxon>Bacillati</taxon>
        <taxon>Bacillota</taxon>
        <taxon>Bacilli</taxon>
        <taxon>Bacillales</taxon>
        <taxon>Caryophanaceae</taxon>
        <taxon>Caryophanon</taxon>
    </lineage>
</organism>
<evidence type="ECO:0000259" key="1">
    <source>
        <dbReference type="Pfam" id="PF13468"/>
    </source>
</evidence>
<dbReference type="Gene3D" id="3.10.180.10">
    <property type="entry name" value="2,3-Dihydroxybiphenyl 1,2-Dioxygenase, domain 1"/>
    <property type="match status" value="1"/>
</dbReference>
<dbReference type="InterPro" id="IPR029068">
    <property type="entry name" value="Glyas_Bleomycin-R_OHBP_Dase"/>
</dbReference>
<dbReference type="Pfam" id="PF13468">
    <property type="entry name" value="Glyoxalase_3"/>
    <property type="match status" value="1"/>
</dbReference>
<dbReference type="Proteomes" id="UP000093482">
    <property type="component" value="Unassembled WGS sequence"/>
</dbReference>
<evidence type="ECO:0000313" key="2">
    <source>
        <dbReference type="EMBL" id="OCS90881.1"/>
    </source>
</evidence>
<proteinExistence type="predicted"/>
<keyword evidence="3" id="KW-1185">Reference proteome</keyword>
<name>A0A1C0YUR4_9BACL</name>
<feature type="domain" description="Glyoxalase-like" evidence="1">
    <location>
        <begin position="6"/>
        <end position="193"/>
    </location>
</feature>
<accession>A0A1C0YUR4</accession>
<evidence type="ECO:0000313" key="3">
    <source>
        <dbReference type="Proteomes" id="UP000093482"/>
    </source>
</evidence>
<sequence>MYNFFVDHIVHYVKNPKEAKQFMEHQNFHVVEGGHHKQWGTYNTLCYFGLTYLEFIGVYDKEIAAQAANVPYSLIAHFANNRYAEGHITMALRTTQIDDVKTHLENNGFETYGPNEYTRHRPDGSVLKWKLLYAGKPDDKVRFPFFIQWNEPDDVRLKTLKDTGGFSNDNGELTKVFYAVEHAYETAITWQQILGGTVRDTALHLNGVAIEFKEREECSPGPIGVEIESLQSPKQFTMNFGFYRTT</sequence>
<dbReference type="OrthoDB" id="9111355at2"/>
<dbReference type="RefSeq" id="WP_066464376.1">
    <property type="nucleotide sequence ID" value="NZ_MATO01000034.1"/>
</dbReference>
<dbReference type="SUPFAM" id="SSF54593">
    <property type="entry name" value="Glyoxalase/Bleomycin resistance protein/Dihydroxybiphenyl dioxygenase"/>
    <property type="match status" value="1"/>
</dbReference>
<dbReference type="PANTHER" id="PTHR40265:SF1">
    <property type="entry name" value="GLYOXALASE-LIKE DOMAIN-CONTAINING PROTEIN"/>
    <property type="match status" value="1"/>
</dbReference>
<protein>
    <recommendedName>
        <fullName evidence="1">Glyoxalase-like domain-containing protein</fullName>
    </recommendedName>
</protein>
<dbReference type="EMBL" id="MATO01000034">
    <property type="protein sequence ID" value="OCS90881.1"/>
    <property type="molecule type" value="Genomic_DNA"/>
</dbReference>
<comment type="caution">
    <text evidence="2">The sequence shown here is derived from an EMBL/GenBank/DDBJ whole genome shotgun (WGS) entry which is preliminary data.</text>
</comment>
<reference evidence="2 3" key="1">
    <citation type="submission" date="2016-07" db="EMBL/GenBank/DDBJ databases">
        <title>Caryophanon latum genome sequencing.</title>
        <authorList>
            <person name="Verma A."/>
            <person name="Pal Y."/>
            <person name="Krishnamurthi S."/>
        </authorList>
    </citation>
    <scope>NUCLEOTIDE SEQUENCE [LARGE SCALE GENOMIC DNA]</scope>
    <source>
        <strain evidence="2 3">DSM 14151</strain>
    </source>
</reference>
<dbReference type="InterPro" id="IPR025870">
    <property type="entry name" value="Glyoxalase-like_dom"/>
</dbReference>
<gene>
    <name evidence="2" type="ORF">A6K76_02180</name>
</gene>